<dbReference type="AlphaFoldDB" id="A0A975G7M3"/>
<keyword evidence="5" id="KW-0804">Transcription</keyword>
<gene>
    <name evidence="9" type="ORF">KBB96_15685</name>
</gene>
<dbReference type="PROSITE" id="PS50045">
    <property type="entry name" value="SIGMA54_INTERACT_4"/>
    <property type="match status" value="1"/>
</dbReference>
<dbReference type="Gene3D" id="1.10.8.60">
    <property type="match status" value="1"/>
</dbReference>
<evidence type="ECO:0000256" key="4">
    <source>
        <dbReference type="ARBA" id="ARBA00023125"/>
    </source>
</evidence>
<dbReference type="PROSITE" id="PS00688">
    <property type="entry name" value="SIGMA54_INTERACT_3"/>
    <property type="match status" value="1"/>
</dbReference>
<keyword evidence="3" id="KW-0805">Transcription regulation</keyword>
<reference evidence="9" key="1">
    <citation type="submission" date="2021-04" db="EMBL/GenBank/DDBJ databases">
        <title>Luteolibacter sp. 32A isolated from the skin of an Anderson's salamander (Ambystoma andersonii).</title>
        <authorList>
            <person name="Spergser J."/>
            <person name="Busse H.-J."/>
        </authorList>
    </citation>
    <scope>NUCLEOTIDE SEQUENCE</scope>
    <source>
        <strain evidence="9">32A</strain>
    </source>
</reference>
<evidence type="ECO:0000256" key="2">
    <source>
        <dbReference type="ARBA" id="ARBA00022840"/>
    </source>
</evidence>
<name>A0A975G7M3_9BACT</name>
<dbReference type="InterPro" id="IPR027417">
    <property type="entry name" value="P-loop_NTPase"/>
</dbReference>
<dbReference type="PROSITE" id="PS50110">
    <property type="entry name" value="RESPONSE_REGULATORY"/>
    <property type="match status" value="1"/>
</dbReference>
<dbReference type="Pfam" id="PF00158">
    <property type="entry name" value="Sigma54_activat"/>
    <property type="match status" value="1"/>
</dbReference>
<feature type="domain" description="Response regulatory" evidence="8">
    <location>
        <begin position="2"/>
        <end position="116"/>
    </location>
</feature>
<evidence type="ECO:0000259" key="8">
    <source>
        <dbReference type="PROSITE" id="PS50110"/>
    </source>
</evidence>
<dbReference type="EMBL" id="CP073100">
    <property type="protein sequence ID" value="QUE50303.1"/>
    <property type="molecule type" value="Genomic_DNA"/>
</dbReference>
<dbReference type="InterPro" id="IPR025662">
    <property type="entry name" value="Sigma_54_int_dom_ATP-bd_1"/>
</dbReference>
<dbReference type="Gene3D" id="3.40.50.300">
    <property type="entry name" value="P-loop containing nucleotide triphosphate hydrolases"/>
    <property type="match status" value="1"/>
</dbReference>
<keyword evidence="4" id="KW-0238">DNA-binding</keyword>
<dbReference type="Pfam" id="PF25601">
    <property type="entry name" value="AAA_lid_14"/>
    <property type="match status" value="1"/>
</dbReference>
<dbReference type="InterPro" id="IPR003593">
    <property type="entry name" value="AAA+_ATPase"/>
</dbReference>
<dbReference type="SUPFAM" id="SSF52540">
    <property type="entry name" value="P-loop containing nucleoside triphosphate hydrolases"/>
    <property type="match status" value="1"/>
</dbReference>
<dbReference type="SMART" id="SM00448">
    <property type="entry name" value="REC"/>
    <property type="match status" value="1"/>
</dbReference>
<organism evidence="9 10">
    <name type="scientific">Luteolibacter ambystomatis</name>
    <dbReference type="NCBI Taxonomy" id="2824561"/>
    <lineage>
        <taxon>Bacteria</taxon>
        <taxon>Pseudomonadati</taxon>
        <taxon>Verrucomicrobiota</taxon>
        <taxon>Verrucomicrobiia</taxon>
        <taxon>Verrucomicrobiales</taxon>
        <taxon>Verrucomicrobiaceae</taxon>
        <taxon>Luteolibacter</taxon>
    </lineage>
</organism>
<proteinExistence type="predicted"/>
<keyword evidence="6" id="KW-0597">Phosphoprotein</keyword>
<dbReference type="Proteomes" id="UP000676169">
    <property type="component" value="Chromosome"/>
</dbReference>
<accession>A0A975G7M3</accession>
<dbReference type="GO" id="GO:0003677">
    <property type="term" value="F:DNA binding"/>
    <property type="evidence" value="ECO:0007669"/>
    <property type="project" value="UniProtKB-KW"/>
</dbReference>
<dbReference type="FunFam" id="3.40.50.300:FF:000006">
    <property type="entry name" value="DNA-binding transcriptional regulator NtrC"/>
    <property type="match status" value="1"/>
</dbReference>
<sequence length="459" mass="50821">MDILIVDDERSVRQAITFALEAEDHYVESAEDGATALKRVKEASFQLVFLDLRLGAEDGLDVLKKILEIKPDQLVVMFTAHASIQTAVKATQLGAFDFLEKPFLPEQVRAILVKADKALRTQGEVRELKQTVVALKSEVKSDRVPLHFDSEDQLTKDAIDILFRAAGTPASVLILGESGTGKSVIAREVHERSLLRDKPLVTISCPSLSKELLESELFGHVRGAFTGAVKDKTGKVATADGGTLFLDEIGELPMEIQSKLLRLLQEREYERVGDNKTFKANVRVIAATNRDLKQCVVEGTFREDLYYRLNVIAVTIPPLRERKRDLKQFAKRYLDHFSKQIGRAYDGIDGTGWDAILRHGWPGNLRELRNAIERAVILARGKTISAVDLPAPTLVTGTNGSANGSPDGVKVGDQVKLDDLEAAHIRSVLSWAPSLQEAAEILGIDKATLYRKRKRLDLD</sequence>
<dbReference type="RefSeq" id="WP_211630443.1">
    <property type="nucleotide sequence ID" value="NZ_CP073100.1"/>
</dbReference>
<dbReference type="Gene3D" id="1.10.10.60">
    <property type="entry name" value="Homeodomain-like"/>
    <property type="match status" value="1"/>
</dbReference>
<dbReference type="PROSITE" id="PS00675">
    <property type="entry name" value="SIGMA54_INTERACT_1"/>
    <property type="match status" value="1"/>
</dbReference>
<feature type="modified residue" description="4-aspartylphosphate" evidence="6">
    <location>
        <position position="51"/>
    </location>
</feature>
<evidence type="ECO:0000256" key="1">
    <source>
        <dbReference type="ARBA" id="ARBA00022741"/>
    </source>
</evidence>
<dbReference type="InterPro" id="IPR025943">
    <property type="entry name" value="Sigma_54_int_dom_ATP-bd_2"/>
</dbReference>
<dbReference type="SMART" id="SM00382">
    <property type="entry name" value="AAA"/>
    <property type="match status" value="1"/>
</dbReference>
<dbReference type="InterPro" id="IPR002078">
    <property type="entry name" value="Sigma_54_int"/>
</dbReference>
<dbReference type="PANTHER" id="PTHR32071:SF81">
    <property type="entry name" value="PROPIONATE CATABOLISM OPERON REGULATORY PROTEIN"/>
    <property type="match status" value="1"/>
</dbReference>
<dbReference type="Pfam" id="PF00072">
    <property type="entry name" value="Response_reg"/>
    <property type="match status" value="1"/>
</dbReference>
<dbReference type="InterPro" id="IPR001789">
    <property type="entry name" value="Sig_transdc_resp-reg_receiver"/>
</dbReference>
<dbReference type="GO" id="GO:0006355">
    <property type="term" value="P:regulation of DNA-templated transcription"/>
    <property type="evidence" value="ECO:0007669"/>
    <property type="project" value="InterPro"/>
</dbReference>
<dbReference type="Gene3D" id="3.40.50.2300">
    <property type="match status" value="1"/>
</dbReference>
<evidence type="ECO:0000256" key="3">
    <source>
        <dbReference type="ARBA" id="ARBA00023015"/>
    </source>
</evidence>
<dbReference type="InterPro" id="IPR011006">
    <property type="entry name" value="CheY-like_superfamily"/>
</dbReference>
<evidence type="ECO:0000256" key="6">
    <source>
        <dbReference type="PROSITE-ProRule" id="PRU00169"/>
    </source>
</evidence>
<dbReference type="GO" id="GO:0005524">
    <property type="term" value="F:ATP binding"/>
    <property type="evidence" value="ECO:0007669"/>
    <property type="project" value="UniProtKB-KW"/>
</dbReference>
<keyword evidence="2" id="KW-0067">ATP-binding</keyword>
<dbReference type="KEGG" id="lamb:KBB96_15685"/>
<evidence type="ECO:0000256" key="5">
    <source>
        <dbReference type="ARBA" id="ARBA00023163"/>
    </source>
</evidence>
<protein>
    <submittedName>
        <fullName evidence="9">Sigma-54-dependent Fis family transcriptional regulator</fullName>
    </submittedName>
</protein>
<evidence type="ECO:0000313" key="10">
    <source>
        <dbReference type="Proteomes" id="UP000676169"/>
    </source>
</evidence>
<dbReference type="InterPro" id="IPR058031">
    <property type="entry name" value="AAA_lid_NorR"/>
</dbReference>
<dbReference type="SUPFAM" id="SSF46689">
    <property type="entry name" value="Homeodomain-like"/>
    <property type="match status" value="1"/>
</dbReference>
<evidence type="ECO:0000313" key="9">
    <source>
        <dbReference type="EMBL" id="QUE50303.1"/>
    </source>
</evidence>
<dbReference type="PANTHER" id="PTHR32071">
    <property type="entry name" value="TRANSCRIPTIONAL REGULATORY PROTEIN"/>
    <property type="match status" value="1"/>
</dbReference>
<dbReference type="GO" id="GO:0000160">
    <property type="term" value="P:phosphorelay signal transduction system"/>
    <property type="evidence" value="ECO:0007669"/>
    <property type="project" value="InterPro"/>
</dbReference>
<keyword evidence="1" id="KW-0547">Nucleotide-binding</keyword>
<evidence type="ECO:0000259" key="7">
    <source>
        <dbReference type="PROSITE" id="PS50045"/>
    </source>
</evidence>
<feature type="domain" description="Sigma-54 factor interaction" evidence="7">
    <location>
        <begin position="148"/>
        <end position="377"/>
    </location>
</feature>
<keyword evidence="10" id="KW-1185">Reference proteome</keyword>
<dbReference type="SUPFAM" id="SSF52172">
    <property type="entry name" value="CheY-like"/>
    <property type="match status" value="1"/>
</dbReference>
<dbReference type="CDD" id="cd00009">
    <property type="entry name" value="AAA"/>
    <property type="match status" value="1"/>
</dbReference>
<dbReference type="InterPro" id="IPR009057">
    <property type="entry name" value="Homeodomain-like_sf"/>
</dbReference>
<dbReference type="InterPro" id="IPR025944">
    <property type="entry name" value="Sigma_54_int_dom_CS"/>
</dbReference>
<dbReference type="PROSITE" id="PS00676">
    <property type="entry name" value="SIGMA54_INTERACT_2"/>
    <property type="match status" value="1"/>
</dbReference>